<keyword evidence="2 6" id="KW-0812">Transmembrane</keyword>
<comment type="subcellular location">
    <subcellularLocation>
        <location evidence="1">Membrane</location>
    </subcellularLocation>
</comment>
<accession>A0AAV5UFZ0</accession>
<dbReference type="Gene3D" id="1.20.1070.10">
    <property type="entry name" value="Rhodopsin 7-helix transmembrane proteins"/>
    <property type="match status" value="1"/>
</dbReference>
<dbReference type="InterPro" id="IPR017452">
    <property type="entry name" value="GPCR_Rhodpsn_7TM"/>
</dbReference>
<dbReference type="GO" id="GO:0016020">
    <property type="term" value="C:membrane"/>
    <property type="evidence" value="ECO:0007669"/>
    <property type="project" value="UniProtKB-SubCell"/>
</dbReference>
<feature type="compositionally biased region" description="Polar residues" evidence="5">
    <location>
        <begin position="377"/>
        <end position="389"/>
    </location>
</feature>
<gene>
    <name evidence="8" type="ORF">PENTCL1PPCAC_27468</name>
</gene>
<proteinExistence type="predicted"/>
<evidence type="ECO:0000256" key="3">
    <source>
        <dbReference type="ARBA" id="ARBA00022989"/>
    </source>
</evidence>
<feature type="region of interest" description="Disordered" evidence="5">
    <location>
        <begin position="367"/>
        <end position="405"/>
    </location>
</feature>
<keyword evidence="9" id="KW-1185">Reference proteome</keyword>
<dbReference type="SUPFAM" id="SSF81321">
    <property type="entry name" value="Family A G protein-coupled receptor-like"/>
    <property type="match status" value="1"/>
</dbReference>
<evidence type="ECO:0000259" key="7">
    <source>
        <dbReference type="PROSITE" id="PS50262"/>
    </source>
</evidence>
<protein>
    <recommendedName>
        <fullName evidence="7">G-protein coupled receptors family 1 profile domain-containing protein</fullName>
    </recommendedName>
</protein>
<evidence type="ECO:0000313" key="8">
    <source>
        <dbReference type="EMBL" id="GMT05294.1"/>
    </source>
</evidence>
<feature type="transmembrane region" description="Helical" evidence="6">
    <location>
        <begin position="303"/>
        <end position="326"/>
    </location>
</feature>
<dbReference type="Proteomes" id="UP001432027">
    <property type="component" value="Unassembled WGS sequence"/>
</dbReference>
<dbReference type="AlphaFoldDB" id="A0AAV5UFZ0"/>
<organism evidence="8 9">
    <name type="scientific">Pristionchus entomophagus</name>
    <dbReference type="NCBI Taxonomy" id="358040"/>
    <lineage>
        <taxon>Eukaryota</taxon>
        <taxon>Metazoa</taxon>
        <taxon>Ecdysozoa</taxon>
        <taxon>Nematoda</taxon>
        <taxon>Chromadorea</taxon>
        <taxon>Rhabditida</taxon>
        <taxon>Rhabditina</taxon>
        <taxon>Diplogasteromorpha</taxon>
        <taxon>Diplogasteroidea</taxon>
        <taxon>Neodiplogasteridae</taxon>
        <taxon>Pristionchus</taxon>
    </lineage>
</organism>
<evidence type="ECO:0000256" key="6">
    <source>
        <dbReference type="SAM" id="Phobius"/>
    </source>
</evidence>
<dbReference type="InterPro" id="IPR000276">
    <property type="entry name" value="GPCR_Rhodpsn"/>
</dbReference>
<sequence length="434" mass="49323">MSKGSQDVCQFLANNTQVFPSIPTATDDVTKINEVVYGVISPVIIIFGIIGDILTVFTLTNPLLRKSSIIYTYLTLLAMTDLLTQVSVIPMILFLQERVVCSEAAAFYYAHIGFPLANALMGSSVYIIIFLTLSQYVAVCRPFAYGMRSRKICYILFAIAYFCNFCLNAPWAMKKTYMEIPPELRESLQQSCSYVICDDPDPPVWYKPYEVIREAFCRILPFLILVFLNASILYTYRSTKQDRLKRLTTSQKRFVTEKSEKEEKRLFTLLFAICIVFFVCTIPAAPLAIFVSDTLSKNLNFQIFRAVVNLLEFTKFALNFYFYCLINPEIRSICSHVITCKKLHRPARVKGQPMTPISMYTRSTKSRDLAMNGGTPTGTTESRRSSTNQDGRRNSSFKKNGMRDRANTVVQADVLAEKLTVIRESETDDIGDKI</sequence>
<dbReference type="PROSITE" id="PS50262">
    <property type="entry name" value="G_PROTEIN_RECEP_F1_2"/>
    <property type="match status" value="1"/>
</dbReference>
<dbReference type="CDD" id="cd14978">
    <property type="entry name" value="7tmA_FMRFamide_R-like"/>
    <property type="match status" value="1"/>
</dbReference>
<feature type="transmembrane region" description="Helical" evidence="6">
    <location>
        <begin position="219"/>
        <end position="236"/>
    </location>
</feature>
<dbReference type="PANTHER" id="PTHR47760">
    <property type="entry name" value="G-PROTEIN COUPLED RECEPTOR B0563.6-LIKE PROTEIN-RELATED"/>
    <property type="match status" value="1"/>
</dbReference>
<evidence type="ECO:0000313" key="9">
    <source>
        <dbReference type="Proteomes" id="UP001432027"/>
    </source>
</evidence>
<evidence type="ECO:0000256" key="4">
    <source>
        <dbReference type="ARBA" id="ARBA00023136"/>
    </source>
</evidence>
<feature type="transmembrane region" description="Helical" evidence="6">
    <location>
        <begin position="266"/>
        <end position="291"/>
    </location>
</feature>
<feature type="domain" description="G-protein coupled receptors family 1 profile" evidence="7">
    <location>
        <begin position="51"/>
        <end position="323"/>
    </location>
</feature>
<feature type="transmembrane region" description="Helical" evidence="6">
    <location>
        <begin position="107"/>
        <end position="131"/>
    </location>
</feature>
<keyword evidence="3 6" id="KW-1133">Transmembrane helix</keyword>
<dbReference type="InterPro" id="IPR053093">
    <property type="entry name" value="GPCR-like"/>
</dbReference>
<evidence type="ECO:0000256" key="5">
    <source>
        <dbReference type="SAM" id="MobiDB-lite"/>
    </source>
</evidence>
<dbReference type="Pfam" id="PF00001">
    <property type="entry name" value="7tm_1"/>
    <property type="match status" value="1"/>
</dbReference>
<name>A0AAV5UFZ0_9BILA</name>
<comment type="caution">
    <text evidence="8">The sequence shown here is derived from an EMBL/GenBank/DDBJ whole genome shotgun (WGS) entry which is preliminary data.</text>
</comment>
<dbReference type="EMBL" id="BTSX01000006">
    <property type="protein sequence ID" value="GMT05294.1"/>
    <property type="molecule type" value="Genomic_DNA"/>
</dbReference>
<dbReference type="PRINTS" id="PR00237">
    <property type="entry name" value="GPCRRHODOPSN"/>
</dbReference>
<feature type="transmembrane region" description="Helical" evidence="6">
    <location>
        <begin position="71"/>
        <end position="95"/>
    </location>
</feature>
<feature type="transmembrane region" description="Helical" evidence="6">
    <location>
        <begin position="35"/>
        <end position="59"/>
    </location>
</feature>
<keyword evidence="4 6" id="KW-0472">Membrane</keyword>
<dbReference type="GO" id="GO:0004930">
    <property type="term" value="F:G protein-coupled receptor activity"/>
    <property type="evidence" value="ECO:0007669"/>
    <property type="project" value="InterPro"/>
</dbReference>
<reference evidence="8" key="1">
    <citation type="submission" date="2023-10" db="EMBL/GenBank/DDBJ databases">
        <title>Genome assembly of Pristionchus species.</title>
        <authorList>
            <person name="Yoshida K."/>
            <person name="Sommer R.J."/>
        </authorList>
    </citation>
    <scope>NUCLEOTIDE SEQUENCE</scope>
    <source>
        <strain evidence="8">RS0144</strain>
    </source>
</reference>
<evidence type="ECO:0000256" key="2">
    <source>
        <dbReference type="ARBA" id="ARBA00022692"/>
    </source>
</evidence>
<evidence type="ECO:0000256" key="1">
    <source>
        <dbReference type="ARBA" id="ARBA00004370"/>
    </source>
</evidence>
<feature type="transmembrane region" description="Helical" evidence="6">
    <location>
        <begin position="152"/>
        <end position="173"/>
    </location>
</feature>
<dbReference type="PANTHER" id="PTHR47760:SF1">
    <property type="entry name" value="G-PROTEIN COUPLED RECEPTORS FAMILY 1 PROFILE DOMAIN-CONTAINING PROTEIN"/>
    <property type="match status" value="1"/>
</dbReference>